<reference evidence="9 10" key="1">
    <citation type="submission" date="2018-08" db="EMBL/GenBank/DDBJ databases">
        <title>Fulvimarina sp. 85, whole genome shotgun sequence.</title>
        <authorList>
            <person name="Tuo L."/>
        </authorList>
    </citation>
    <scope>NUCLEOTIDE SEQUENCE [LARGE SCALE GENOMIC DNA]</scope>
    <source>
        <strain evidence="9 10">85</strain>
    </source>
</reference>
<dbReference type="InterPro" id="IPR002781">
    <property type="entry name" value="TM_pro_TauE-like"/>
</dbReference>
<dbReference type="AlphaFoldDB" id="A0A371X1N3"/>
<keyword evidence="6 8" id="KW-1133">Transmembrane helix</keyword>
<keyword evidence="10" id="KW-1185">Reference proteome</keyword>
<feature type="transmembrane region" description="Helical" evidence="8">
    <location>
        <begin position="123"/>
        <end position="141"/>
    </location>
</feature>
<dbReference type="Pfam" id="PF01925">
    <property type="entry name" value="TauE"/>
    <property type="match status" value="1"/>
</dbReference>
<sequence>MPGWAAAGLIAASFFTSALTAAFGLGGGVTLLALMGLVLPPAVLIPLHSVVQFASFAGRFGVQRKAVRWDKALPFVLGGFVGAAIGAFTVVTLPEAVLRLVLGAFILATLLLKLPALGRLKDWQYGVAGAVTAFLSMFVGASGPLNAVLFTRAFSDRMEVVATMAAVTASQHALKIAAFLFAGVALGPYLGLAVAMIVTGFGGTLMGTVLLDRLNEALFRKALTALLIVLAAELLRRGLMGLSG</sequence>
<feature type="transmembrane region" description="Helical" evidence="8">
    <location>
        <begin position="72"/>
        <end position="91"/>
    </location>
</feature>
<evidence type="ECO:0000256" key="8">
    <source>
        <dbReference type="RuleBase" id="RU363041"/>
    </source>
</evidence>
<evidence type="ECO:0000313" key="10">
    <source>
        <dbReference type="Proteomes" id="UP000264310"/>
    </source>
</evidence>
<dbReference type="PANTHER" id="PTHR30269">
    <property type="entry name" value="TRANSMEMBRANE PROTEIN YFCA"/>
    <property type="match status" value="1"/>
</dbReference>
<evidence type="ECO:0000256" key="6">
    <source>
        <dbReference type="ARBA" id="ARBA00022989"/>
    </source>
</evidence>
<dbReference type="InterPro" id="IPR052017">
    <property type="entry name" value="TSUP"/>
</dbReference>
<evidence type="ECO:0000256" key="3">
    <source>
        <dbReference type="ARBA" id="ARBA00022448"/>
    </source>
</evidence>
<dbReference type="OrthoDB" id="8478323at2"/>
<feature type="transmembrane region" description="Helical" evidence="8">
    <location>
        <begin position="30"/>
        <end position="51"/>
    </location>
</feature>
<name>A0A371X1N3_9HYPH</name>
<comment type="subcellular location">
    <subcellularLocation>
        <location evidence="1 8">Cell membrane</location>
        <topology evidence="1 8">Multi-pass membrane protein</topology>
    </subcellularLocation>
</comment>
<organism evidence="9 10">
    <name type="scientific">Fulvimarina endophytica</name>
    <dbReference type="NCBI Taxonomy" id="2293836"/>
    <lineage>
        <taxon>Bacteria</taxon>
        <taxon>Pseudomonadati</taxon>
        <taxon>Pseudomonadota</taxon>
        <taxon>Alphaproteobacteria</taxon>
        <taxon>Hyphomicrobiales</taxon>
        <taxon>Aurantimonadaceae</taxon>
        <taxon>Fulvimarina</taxon>
    </lineage>
</organism>
<feature type="transmembrane region" description="Helical" evidence="8">
    <location>
        <begin position="97"/>
        <end position="116"/>
    </location>
</feature>
<dbReference type="RefSeq" id="WP_116683958.1">
    <property type="nucleotide sequence ID" value="NZ_QURL01000005.1"/>
</dbReference>
<keyword evidence="4 8" id="KW-1003">Cell membrane</keyword>
<evidence type="ECO:0000256" key="7">
    <source>
        <dbReference type="ARBA" id="ARBA00023136"/>
    </source>
</evidence>
<evidence type="ECO:0000256" key="5">
    <source>
        <dbReference type="ARBA" id="ARBA00022692"/>
    </source>
</evidence>
<keyword evidence="7 8" id="KW-0472">Membrane</keyword>
<feature type="transmembrane region" description="Helical" evidence="8">
    <location>
        <begin position="189"/>
        <end position="211"/>
    </location>
</feature>
<gene>
    <name evidence="9" type="ORF">DYI37_14550</name>
</gene>
<dbReference type="GO" id="GO:0005886">
    <property type="term" value="C:plasma membrane"/>
    <property type="evidence" value="ECO:0007669"/>
    <property type="project" value="UniProtKB-SubCell"/>
</dbReference>
<dbReference type="EMBL" id="QURL01000005">
    <property type="protein sequence ID" value="RFC63142.1"/>
    <property type="molecule type" value="Genomic_DNA"/>
</dbReference>
<comment type="similarity">
    <text evidence="2 8">Belongs to the 4-toluene sulfonate uptake permease (TSUP) (TC 2.A.102) family.</text>
</comment>
<accession>A0A371X1N3</accession>
<dbReference type="PANTHER" id="PTHR30269:SF37">
    <property type="entry name" value="MEMBRANE TRANSPORTER PROTEIN"/>
    <property type="match status" value="1"/>
</dbReference>
<keyword evidence="5 8" id="KW-0812">Transmembrane</keyword>
<proteinExistence type="inferred from homology"/>
<protein>
    <recommendedName>
        <fullName evidence="8">Probable membrane transporter protein</fullName>
    </recommendedName>
</protein>
<evidence type="ECO:0000256" key="4">
    <source>
        <dbReference type="ARBA" id="ARBA00022475"/>
    </source>
</evidence>
<keyword evidence="3" id="KW-0813">Transport</keyword>
<dbReference type="Proteomes" id="UP000264310">
    <property type="component" value="Unassembled WGS sequence"/>
</dbReference>
<evidence type="ECO:0000313" key="9">
    <source>
        <dbReference type="EMBL" id="RFC63142.1"/>
    </source>
</evidence>
<comment type="caution">
    <text evidence="9">The sequence shown here is derived from an EMBL/GenBank/DDBJ whole genome shotgun (WGS) entry which is preliminary data.</text>
</comment>
<evidence type="ECO:0000256" key="1">
    <source>
        <dbReference type="ARBA" id="ARBA00004651"/>
    </source>
</evidence>
<evidence type="ECO:0000256" key="2">
    <source>
        <dbReference type="ARBA" id="ARBA00009142"/>
    </source>
</evidence>